<proteinExistence type="predicted"/>
<dbReference type="EMBL" id="WNBM01000001">
    <property type="protein sequence ID" value="MTT74766.1"/>
    <property type="molecule type" value="Genomic_DNA"/>
</dbReference>
<evidence type="ECO:0000313" key="3">
    <source>
        <dbReference type="EMBL" id="MTU02897.1"/>
    </source>
</evidence>
<dbReference type="AlphaFoldDB" id="A0A7X2XDI7"/>
<dbReference type="Proteomes" id="UP000484547">
    <property type="component" value="Unassembled WGS sequence"/>
</dbReference>
<organism evidence="2 5">
    <name type="scientific">Phascolarctobacterium faecium</name>
    <dbReference type="NCBI Taxonomy" id="33025"/>
    <lineage>
        <taxon>Bacteria</taxon>
        <taxon>Bacillati</taxon>
        <taxon>Bacillota</taxon>
        <taxon>Negativicutes</taxon>
        <taxon>Acidaminococcales</taxon>
        <taxon>Acidaminococcaceae</taxon>
        <taxon>Phascolarctobacterium</taxon>
    </lineage>
</organism>
<keyword evidence="1" id="KW-0732">Signal</keyword>
<feature type="signal peptide" evidence="1">
    <location>
        <begin position="1"/>
        <end position="29"/>
    </location>
</feature>
<evidence type="ECO:0000313" key="4">
    <source>
        <dbReference type="Proteomes" id="UP000443070"/>
    </source>
</evidence>
<reference evidence="4 5" key="1">
    <citation type="journal article" date="2019" name="Nat. Med.">
        <title>A library of human gut bacterial isolates paired with longitudinal multiomics data enables mechanistic microbiome research.</title>
        <authorList>
            <person name="Poyet M."/>
            <person name="Groussin M."/>
            <person name="Gibbons S.M."/>
            <person name="Avila-Pacheco J."/>
            <person name="Jiang X."/>
            <person name="Kearney S.M."/>
            <person name="Perrotta A.R."/>
            <person name="Berdy B."/>
            <person name="Zhao S."/>
            <person name="Lieberman T.D."/>
            <person name="Swanson P.K."/>
            <person name="Smith M."/>
            <person name="Roesemann S."/>
            <person name="Alexander J.E."/>
            <person name="Rich S.A."/>
            <person name="Livny J."/>
            <person name="Vlamakis H."/>
            <person name="Clish C."/>
            <person name="Bullock K."/>
            <person name="Deik A."/>
            <person name="Scott J."/>
            <person name="Pierce K.A."/>
            <person name="Xavier R.J."/>
            <person name="Alm E.J."/>
        </authorList>
    </citation>
    <scope>NUCLEOTIDE SEQUENCE [LARGE SCALE GENOMIC DNA]</scope>
    <source>
        <strain evidence="2 5">BIOML-A13</strain>
        <strain evidence="3 4">BIOML-A3</strain>
    </source>
</reference>
<comment type="caution">
    <text evidence="2">The sequence shown here is derived from an EMBL/GenBank/DDBJ whole genome shotgun (WGS) entry which is preliminary data.</text>
</comment>
<accession>A0A7X2XDI7</accession>
<evidence type="ECO:0000256" key="1">
    <source>
        <dbReference type="SAM" id="SignalP"/>
    </source>
</evidence>
<keyword evidence="4" id="KW-1185">Reference proteome</keyword>
<sequence>MGNIINLKKMMSAAMFAAGLLVSMNSASAQQDEQEPLALLQLDVDGNGSLETVELYGGQMTRGSSYRNDFLLLLKGSDSELLTAYVPSINGGYDCSLEKARFTGRGEQLILSVGQGGDDGSIEYRIIDFADPKAVKEIFTGSDNAGVAATAEFVPDFRSKIAFADGSTNYELLPKEKEFYEQRGLYDVDGTLLKGYRCPYVGKIHSLVAVDMEQDGILELLSLQNISGLNREDLLGKLAGVWSYDGSSGWKLKSKTFYSGGKNKDDKFHRSYNEKNWRILPRQAVHDSSSVTYPVFTAIAALEVQNKLNGDFAIIAGPYLQNLATGGCELDYTLTFVSEKFISMVFFGVLDEGEKEIFAKIPLNIDVQTGAQLALGDVLNLRDADLLPVLRLLTKKDKVDFSKGIPESWYYNGTNFVFCQRSEIGEWLEATVAASDLKKFLLKPELF</sequence>
<protein>
    <submittedName>
        <fullName evidence="2">Uncharacterized protein</fullName>
    </submittedName>
</protein>
<dbReference type="Proteomes" id="UP000443070">
    <property type="component" value="Unassembled WGS sequence"/>
</dbReference>
<evidence type="ECO:0000313" key="5">
    <source>
        <dbReference type="Proteomes" id="UP000484547"/>
    </source>
</evidence>
<feature type="chain" id="PRO_5031156226" evidence="1">
    <location>
        <begin position="30"/>
        <end position="447"/>
    </location>
</feature>
<gene>
    <name evidence="2" type="ORF">GMD11_00585</name>
    <name evidence="3" type="ORF">GMD18_00580</name>
</gene>
<evidence type="ECO:0000313" key="2">
    <source>
        <dbReference type="EMBL" id="MTT74766.1"/>
    </source>
</evidence>
<name>A0A7X2XDI7_9FIRM</name>
<dbReference type="EMBL" id="WNBW01000001">
    <property type="protein sequence ID" value="MTU02897.1"/>
    <property type="molecule type" value="Genomic_DNA"/>
</dbReference>
<dbReference type="RefSeq" id="WP_155163436.1">
    <property type="nucleotide sequence ID" value="NZ_WNBG01000001.1"/>
</dbReference>